<reference evidence="2 3" key="1">
    <citation type="submission" date="2024-04" db="EMBL/GenBank/DDBJ databases">
        <title>Draft genome sequence of Sessilibacter corallicola NBRC 116591.</title>
        <authorList>
            <person name="Miyakawa T."/>
            <person name="Kusuya Y."/>
            <person name="Miura T."/>
        </authorList>
    </citation>
    <scope>NUCLEOTIDE SEQUENCE [LARGE SCALE GENOMIC DNA]</scope>
    <source>
        <strain evidence="2 3">KU-00831-HH</strain>
    </source>
</reference>
<evidence type="ECO:0000313" key="3">
    <source>
        <dbReference type="Proteomes" id="UP001465153"/>
    </source>
</evidence>
<protein>
    <submittedName>
        <fullName evidence="2">YHS domain-containing (Seleno)protein</fullName>
    </submittedName>
</protein>
<feature type="domain" description="YHS" evidence="1">
    <location>
        <begin position="15"/>
        <end position="61"/>
    </location>
</feature>
<evidence type="ECO:0000313" key="2">
    <source>
        <dbReference type="EMBL" id="GAA6168264.1"/>
    </source>
</evidence>
<proteinExistence type="predicted"/>
<sequence length="134" mass="15283">MVNAAGYAIHGYDPVSYFVQGEPKKGLRTHQYKWHGATWLFGSKENKNLFMKSPEKYAPQYGGWCAFGAADGYAAEPDPLTSWTIYKDKLYLNYNQSVLQQWGKDIPTFLEKAKTSWPQLSSELEAGTAKVYWK</sequence>
<organism evidence="2 3">
    <name type="scientific">Sessilibacter corallicola</name>
    <dbReference type="NCBI Taxonomy" id="2904075"/>
    <lineage>
        <taxon>Bacteria</taxon>
        <taxon>Pseudomonadati</taxon>
        <taxon>Pseudomonadota</taxon>
        <taxon>Gammaproteobacteria</taxon>
        <taxon>Cellvibrionales</taxon>
        <taxon>Cellvibrionaceae</taxon>
        <taxon>Sessilibacter</taxon>
    </lineage>
</organism>
<dbReference type="Pfam" id="PF04945">
    <property type="entry name" value="YHS"/>
    <property type="match status" value="1"/>
</dbReference>
<dbReference type="EMBL" id="BAABWN010000006">
    <property type="protein sequence ID" value="GAA6168264.1"/>
    <property type="molecule type" value="Genomic_DNA"/>
</dbReference>
<accession>A0ABQ0A9F3</accession>
<keyword evidence="3" id="KW-1185">Reference proteome</keyword>
<comment type="caution">
    <text evidence="2">The sequence shown here is derived from an EMBL/GenBank/DDBJ whole genome shotgun (WGS) entry which is preliminary data.</text>
</comment>
<name>A0ABQ0A9F3_9GAMM</name>
<gene>
    <name evidence="2" type="ORF">NBRC116591_20750</name>
</gene>
<dbReference type="InterPro" id="IPR007029">
    <property type="entry name" value="YHS_dom"/>
</dbReference>
<evidence type="ECO:0000259" key="1">
    <source>
        <dbReference type="Pfam" id="PF04945"/>
    </source>
</evidence>
<dbReference type="NCBIfam" id="NF041384">
    <property type="entry name" value="YHS_seleno_dom"/>
    <property type="match status" value="1"/>
</dbReference>
<dbReference type="Proteomes" id="UP001465153">
    <property type="component" value="Unassembled WGS sequence"/>
</dbReference>